<keyword evidence="3" id="KW-0375">Hydrogen ion transport</keyword>
<dbReference type="GO" id="GO:0016020">
    <property type="term" value="C:membrane"/>
    <property type="evidence" value="ECO:0007669"/>
    <property type="project" value="UniProtKB-SubCell"/>
</dbReference>
<proteinExistence type="predicted"/>
<comment type="subcellular location">
    <subcellularLocation>
        <location evidence="1">Membrane</location>
    </subcellularLocation>
</comment>
<evidence type="ECO:0000256" key="1">
    <source>
        <dbReference type="ARBA" id="ARBA00004370"/>
    </source>
</evidence>
<dbReference type="KEGG" id="alam:RT761_02082"/>
<organism evidence="7 8">
    <name type="scientific">Atribacter laminatus</name>
    <dbReference type="NCBI Taxonomy" id="2847778"/>
    <lineage>
        <taxon>Bacteria</taxon>
        <taxon>Pseudomonadati</taxon>
        <taxon>Atribacterota</taxon>
        <taxon>Atribacteria</taxon>
        <taxon>Atribacterales</taxon>
        <taxon>Atribacteraceae</taxon>
        <taxon>Atribacter</taxon>
    </lineage>
</organism>
<dbReference type="AlphaFoldDB" id="A0A7T1AMX6"/>
<keyword evidence="8" id="KW-1185">Reference proteome</keyword>
<dbReference type="Pfam" id="PF00213">
    <property type="entry name" value="OSCP"/>
    <property type="match status" value="1"/>
</dbReference>
<dbReference type="GO" id="GO:0046933">
    <property type="term" value="F:proton-transporting ATP synthase activity, rotational mechanism"/>
    <property type="evidence" value="ECO:0007669"/>
    <property type="project" value="InterPro"/>
</dbReference>
<evidence type="ECO:0000256" key="2">
    <source>
        <dbReference type="ARBA" id="ARBA00022448"/>
    </source>
</evidence>
<reference evidence="7 8" key="1">
    <citation type="journal article" date="2021" name="Nat. Commun.">
        <title>Isolation of a member of the candidate phylum Atribacteria reveals a unique cell membrane structure.</title>
        <authorList>
            <person name="Taiki K."/>
            <person name="Nobu M.K."/>
            <person name="Kusada H."/>
            <person name="Meng X.-Y."/>
            <person name="Hosoki N."/>
            <person name="Uematsu K."/>
            <person name="Yoshioka H."/>
            <person name="Kamagata Y."/>
            <person name="Tamaki H."/>
        </authorList>
    </citation>
    <scope>NUCLEOTIDE SEQUENCE [LARGE SCALE GENOMIC DNA]</scope>
    <source>
        <strain evidence="7 8">RT761</strain>
    </source>
</reference>
<sequence>MVSNNNKEIVKIITPLPMTLSQKKIVKNKLSRIGNIDQMVFQEEVDSSLIGGIIIIYGEILIDCSLRTQLDKMKEGMI</sequence>
<evidence type="ECO:0000313" key="7">
    <source>
        <dbReference type="EMBL" id="QPM68856.1"/>
    </source>
</evidence>
<dbReference type="Proteomes" id="UP000594463">
    <property type="component" value="Chromosome"/>
</dbReference>
<evidence type="ECO:0000256" key="5">
    <source>
        <dbReference type="ARBA" id="ARBA00023136"/>
    </source>
</evidence>
<protein>
    <submittedName>
        <fullName evidence="7">ATP synthase subunit delta</fullName>
    </submittedName>
</protein>
<dbReference type="InterPro" id="IPR000711">
    <property type="entry name" value="ATPase_OSCP/dsu"/>
</dbReference>
<keyword evidence="5" id="KW-0472">Membrane</keyword>
<accession>A0A7T1AMX6</accession>
<gene>
    <name evidence="7" type="primary">atpD_2</name>
    <name evidence="7" type="ORF">RT761_02082</name>
</gene>
<dbReference type="PRINTS" id="PR00125">
    <property type="entry name" value="ATPASEDELTA"/>
</dbReference>
<evidence type="ECO:0000256" key="3">
    <source>
        <dbReference type="ARBA" id="ARBA00022781"/>
    </source>
</evidence>
<dbReference type="EMBL" id="CP065383">
    <property type="protein sequence ID" value="QPM68856.1"/>
    <property type="molecule type" value="Genomic_DNA"/>
</dbReference>
<keyword evidence="2" id="KW-0813">Transport</keyword>
<evidence type="ECO:0000256" key="6">
    <source>
        <dbReference type="ARBA" id="ARBA00023310"/>
    </source>
</evidence>
<dbReference type="RefSeq" id="WP_218111347.1">
    <property type="nucleotide sequence ID" value="NZ_CP065383.1"/>
</dbReference>
<evidence type="ECO:0000256" key="4">
    <source>
        <dbReference type="ARBA" id="ARBA00023065"/>
    </source>
</evidence>
<keyword evidence="6" id="KW-0066">ATP synthesis</keyword>
<keyword evidence="4" id="KW-0406">Ion transport</keyword>
<name>A0A7T1AMX6_ATRLM</name>
<evidence type="ECO:0000313" key="8">
    <source>
        <dbReference type="Proteomes" id="UP000594463"/>
    </source>
</evidence>